<gene>
    <name evidence="1" type="ORF">C0Q70_15405</name>
</gene>
<reference evidence="1 2" key="1">
    <citation type="submission" date="2018-04" db="EMBL/GenBank/DDBJ databases">
        <title>The genome of golden apple snail Pomacea canaliculata provides insight into stress tolerance and invasive adaptation.</title>
        <authorList>
            <person name="Liu C."/>
            <person name="Liu B."/>
            <person name="Ren Y."/>
            <person name="Zhang Y."/>
            <person name="Wang H."/>
            <person name="Li S."/>
            <person name="Jiang F."/>
            <person name="Yin L."/>
            <person name="Zhang G."/>
            <person name="Qian W."/>
            <person name="Fan W."/>
        </authorList>
    </citation>
    <scope>NUCLEOTIDE SEQUENCE [LARGE SCALE GENOMIC DNA]</scope>
    <source>
        <strain evidence="1">SZHN2017</strain>
        <tissue evidence="1">Muscle</tissue>
    </source>
</reference>
<keyword evidence="2" id="KW-1185">Reference proteome</keyword>
<dbReference type="Proteomes" id="UP000245119">
    <property type="component" value="Linkage Group LG9"/>
</dbReference>
<accession>A0A2T7NUT0</accession>
<proteinExistence type="predicted"/>
<organism evidence="1 2">
    <name type="scientific">Pomacea canaliculata</name>
    <name type="common">Golden apple snail</name>
    <dbReference type="NCBI Taxonomy" id="400727"/>
    <lineage>
        <taxon>Eukaryota</taxon>
        <taxon>Metazoa</taxon>
        <taxon>Spiralia</taxon>
        <taxon>Lophotrochozoa</taxon>
        <taxon>Mollusca</taxon>
        <taxon>Gastropoda</taxon>
        <taxon>Caenogastropoda</taxon>
        <taxon>Architaenioglossa</taxon>
        <taxon>Ampullarioidea</taxon>
        <taxon>Ampullariidae</taxon>
        <taxon>Pomacea</taxon>
    </lineage>
</organism>
<sequence length="104" mass="11793">MVSSFQRNAGTGRRLAPCYCVDKLHWEARPPIIVMSNTGDNKETTVWRHLATCPHGEWPPSQFPIATLTVAITVPYSRHHSDPYSRHIPQTRLNHQQAAPQKVV</sequence>
<protein>
    <submittedName>
        <fullName evidence="1">Uncharacterized protein</fullName>
    </submittedName>
</protein>
<comment type="caution">
    <text evidence="1">The sequence shown here is derived from an EMBL/GenBank/DDBJ whole genome shotgun (WGS) entry which is preliminary data.</text>
</comment>
<name>A0A2T7NUT0_POMCA</name>
<evidence type="ECO:0000313" key="2">
    <source>
        <dbReference type="Proteomes" id="UP000245119"/>
    </source>
</evidence>
<dbReference type="AlphaFoldDB" id="A0A2T7NUT0"/>
<dbReference type="EMBL" id="PZQS01000009">
    <property type="protein sequence ID" value="PVD24912.1"/>
    <property type="molecule type" value="Genomic_DNA"/>
</dbReference>
<evidence type="ECO:0000313" key="1">
    <source>
        <dbReference type="EMBL" id="PVD24912.1"/>
    </source>
</evidence>